<proteinExistence type="predicted"/>
<name>A0A2H0W7K7_9BACT</name>
<dbReference type="InterPro" id="IPR007460">
    <property type="entry name" value="BrnT_toxin"/>
</dbReference>
<dbReference type="AlphaFoldDB" id="A0A2H0W7K7"/>
<dbReference type="Pfam" id="PF04365">
    <property type="entry name" value="BrnT_toxin"/>
    <property type="match status" value="1"/>
</dbReference>
<accession>A0A2H0W7K7</accession>
<reference evidence="2" key="1">
    <citation type="submission" date="2017-09" db="EMBL/GenBank/DDBJ databases">
        <title>Depth-based differentiation of microbial function through sediment-hosted aquifers and enrichment of novel symbionts in the deep terrestrial subsurface.</title>
        <authorList>
            <person name="Probst A.J."/>
            <person name="Ladd B."/>
            <person name="Jarett J.K."/>
            <person name="Geller-Mcgrath D.E."/>
            <person name="Sieber C.M.K."/>
            <person name="Emerson J.B."/>
            <person name="Anantharaman K."/>
            <person name="Thomas B.C."/>
            <person name="Malmstrom R."/>
            <person name="Stieglmeier M."/>
            <person name="Klingl A."/>
            <person name="Woyke T."/>
            <person name="Ryan C.M."/>
            <person name="Banfield J.F."/>
        </authorList>
    </citation>
    <scope>NUCLEOTIDE SEQUENCE [LARGE SCALE GENOMIC DNA]</scope>
</reference>
<protein>
    <recommendedName>
        <fullName evidence="3">BrnT family toxin</fullName>
    </recommendedName>
</protein>
<organism evidence="1 2">
    <name type="scientific">Candidatus Berkelbacteria bacterium CG10_big_fil_rev_8_21_14_0_10_43_13</name>
    <dbReference type="NCBI Taxonomy" id="1974514"/>
    <lineage>
        <taxon>Bacteria</taxon>
        <taxon>Candidatus Berkelbacteria</taxon>
    </lineage>
</organism>
<evidence type="ECO:0000313" key="1">
    <source>
        <dbReference type="EMBL" id="PIS08075.1"/>
    </source>
</evidence>
<dbReference type="EMBL" id="PEZW01000001">
    <property type="protein sequence ID" value="PIS08075.1"/>
    <property type="molecule type" value="Genomic_DNA"/>
</dbReference>
<gene>
    <name evidence="1" type="ORF">COT78_00025</name>
</gene>
<dbReference type="Proteomes" id="UP000231382">
    <property type="component" value="Unassembled WGS sequence"/>
</dbReference>
<evidence type="ECO:0000313" key="2">
    <source>
        <dbReference type="Proteomes" id="UP000231382"/>
    </source>
</evidence>
<dbReference type="InterPro" id="IPR038573">
    <property type="entry name" value="BrnT_sf"/>
</dbReference>
<comment type="caution">
    <text evidence="1">The sequence shown here is derived from an EMBL/GenBank/DDBJ whole genome shotgun (WGS) entry which is preliminary data.</text>
</comment>
<dbReference type="Gene3D" id="3.10.450.530">
    <property type="entry name" value="Ribonuclease toxin, BrnT, of type II toxin-antitoxin system"/>
    <property type="match status" value="1"/>
</dbReference>
<sequence length="98" mass="11988">MKVFKKPYAFEWDKGNKDKNFVKHKVTDEECEEVFFDPKKKIVNDIFHSDREDRHIIIGKTKFGRYLFLVFTTREDKIRIISARDLNRKERSLYEKEN</sequence>
<evidence type="ECO:0008006" key="3">
    <source>
        <dbReference type="Google" id="ProtNLM"/>
    </source>
</evidence>